<dbReference type="Gene3D" id="3.20.20.80">
    <property type="entry name" value="Glycosidases"/>
    <property type="match status" value="2"/>
</dbReference>
<evidence type="ECO:0000256" key="6">
    <source>
        <dbReference type="ARBA" id="ARBA00023295"/>
    </source>
</evidence>
<dbReference type="PANTHER" id="PTHR22600">
    <property type="entry name" value="BETA-HEXOSAMINIDASE"/>
    <property type="match status" value="1"/>
</dbReference>
<evidence type="ECO:0000259" key="8">
    <source>
        <dbReference type="Pfam" id="PF14845"/>
    </source>
</evidence>
<keyword evidence="10" id="KW-1185">Reference proteome</keyword>
<dbReference type="PIRSF" id="PIRSF001093">
    <property type="entry name" value="B-hxosamndse_ab_euk"/>
    <property type="match status" value="1"/>
</dbReference>
<dbReference type="SUPFAM" id="SSF51445">
    <property type="entry name" value="(Trans)glycosidases"/>
    <property type="match status" value="1"/>
</dbReference>
<dbReference type="GO" id="GO:0006689">
    <property type="term" value="P:ganglioside catabolic process"/>
    <property type="evidence" value="ECO:0007669"/>
    <property type="project" value="TreeGrafter"/>
</dbReference>
<feature type="domain" description="Glycoside hydrolase family 20 catalytic" evidence="7">
    <location>
        <begin position="121"/>
        <end position="213"/>
    </location>
</feature>
<dbReference type="InterPro" id="IPR015883">
    <property type="entry name" value="Glyco_hydro_20_cat"/>
</dbReference>
<evidence type="ECO:0000256" key="4">
    <source>
        <dbReference type="ARBA" id="ARBA00022801"/>
    </source>
</evidence>
<keyword evidence="4" id="KW-0378">Hydrolase</keyword>
<dbReference type="EC" id="3.2.1.52" evidence="3"/>
<evidence type="ECO:0000313" key="10">
    <source>
        <dbReference type="Proteomes" id="UP000326759"/>
    </source>
</evidence>
<evidence type="ECO:0000313" key="9">
    <source>
        <dbReference type="EMBL" id="KAB7505388.1"/>
    </source>
</evidence>
<evidence type="ECO:0000256" key="5">
    <source>
        <dbReference type="ARBA" id="ARBA00023180"/>
    </source>
</evidence>
<feature type="domain" description="Beta-hexosaminidase eukaryotic type N-terminal" evidence="8">
    <location>
        <begin position="38"/>
        <end position="100"/>
    </location>
</feature>
<proteinExistence type="inferred from homology"/>
<feature type="domain" description="Glycoside hydrolase family 20 catalytic" evidence="7">
    <location>
        <begin position="244"/>
        <end position="404"/>
    </location>
</feature>
<dbReference type="OrthoDB" id="428480at2759"/>
<keyword evidence="5" id="KW-0325">Glycoprotein</keyword>
<dbReference type="InterPro" id="IPR029019">
    <property type="entry name" value="HEX_eukaryotic_N"/>
</dbReference>
<dbReference type="SUPFAM" id="SSF55545">
    <property type="entry name" value="beta-N-acetylhexosaminidase-like domain"/>
    <property type="match status" value="1"/>
</dbReference>
<dbReference type="InterPro" id="IPR017853">
    <property type="entry name" value="GH"/>
</dbReference>
<reference evidence="9 10" key="1">
    <citation type="journal article" date="2019" name="PLoS Biol.">
        <title>Sex chromosomes control vertical transmission of feminizing Wolbachia symbionts in an isopod.</title>
        <authorList>
            <person name="Becking T."/>
            <person name="Chebbi M.A."/>
            <person name="Giraud I."/>
            <person name="Moumen B."/>
            <person name="Laverre T."/>
            <person name="Caubet Y."/>
            <person name="Peccoud J."/>
            <person name="Gilbert C."/>
            <person name="Cordaux R."/>
        </authorList>
    </citation>
    <scope>NUCLEOTIDE SEQUENCE [LARGE SCALE GENOMIC DNA]</scope>
    <source>
        <strain evidence="9">ANa2</strain>
        <tissue evidence="9">Whole body excluding digestive tract and cuticle</tissue>
    </source>
</reference>
<evidence type="ECO:0000259" key="7">
    <source>
        <dbReference type="Pfam" id="PF00728"/>
    </source>
</evidence>
<organism evidence="9 10">
    <name type="scientific">Armadillidium nasatum</name>
    <dbReference type="NCBI Taxonomy" id="96803"/>
    <lineage>
        <taxon>Eukaryota</taxon>
        <taxon>Metazoa</taxon>
        <taxon>Ecdysozoa</taxon>
        <taxon>Arthropoda</taxon>
        <taxon>Crustacea</taxon>
        <taxon>Multicrustacea</taxon>
        <taxon>Malacostraca</taxon>
        <taxon>Eumalacostraca</taxon>
        <taxon>Peracarida</taxon>
        <taxon>Isopoda</taxon>
        <taxon>Oniscidea</taxon>
        <taxon>Crinocheta</taxon>
        <taxon>Armadillidiidae</taxon>
        <taxon>Armadillidium</taxon>
    </lineage>
</organism>
<dbReference type="GO" id="GO:0005764">
    <property type="term" value="C:lysosome"/>
    <property type="evidence" value="ECO:0007669"/>
    <property type="project" value="TreeGrafter"/>
</dbReference>
<dbReference type="Pfam" id="PF00728">
    <property type="entry name" value="Glyco_hydro_20"/>
    <property type="match status" value="2"/>
</dbReference>
<dbReference type="AlphaFoldDB" id="A0A5N5TH23"/>
<comment type="similarity">
    <text evidence="2">Belongs to the glycosyl hydrolase 20 family.</text>
</comment>
<feature type="non-terminal residue" evidence="9">
    <location>
        <position position="1"/>
    </location>
</feature>
<comment type="catalytic activity">
    <reaction evidence="1">
        <text>Hydrolysis of terminal non-reducing N-acetyl-D-hexosamine residues in N-acetyl-beta-D-hexosaminides.</text>
        <dbReference type="EC" id="3.2.1.52"/>
    </reaction>
</comment>
<dbReference type="InterPro" id="IPR029018">
    <property type="entry name" value="Hex-like_dom2"/>
</dbReference>
<dbReference type="PANTHER" id="PTHR22600:SF21">
    <property type="entry name" value="BETA-HEXOSAMINIDASE A"/>
    <property type="match status" value="1"/>
</dbReference>
<dbReference type="GO" id="GO:0005975">
    <property type="term" value="P:carbohydrate metabolic process"/>
    <property type="evidence" value="ECO:0007669"/>
    <property type="project" value="InterPro"/>
</dbReference>
<keyword evidence="6" id="KW-0326">Glycosidase</keyword>
<dbReference type="GO" id="GO:0030203">
    <property type="term" value="P:glycosaminoglycan metabolic process"/>
    <property type="evidence" value="ECO:0007669"/>
    <property type="project" value="TreeGrafter"/>
</dbReference>
<evidence type="ECO:0000256" key="3">
    <source>
        <dbReference type="ARBA" id="ARBA00012663"/>
    </source>
</evidence>
<dbReference type="InterPro" id="IPR025705">
    <property type="entry name" value="Beta_hexosaminidase_sua/sub"/>
</dbReference>
<name>A0A5N5TH23_9CRUS</name>
<dbReference type="PRINTS" id="PR00738">
    <property type="entry name" value="GLHYDRLASE20"/>
</dbReference>
<gene>
    <name evidence="9" type="primary">hexb1</name>
    <name evidence="9" type="ORF">Anas_08755</name>
</gene>
<protein>
    <recommendedName>
        <fullName evidence="3">beta-N-acetylhexosaminidase</fullName>
        <ecNumber evidence="3">3.2.1.52</ecNumber>
    </recommendedName>
</protein>
<dbReference type="EMBL" id="SEYY01001257">
    <property type="protein sequence ID" value="KAB7505388.1"/>
    <property type="molecule type" value="Genomic_DNA"/>
</dbReference>
<evidence type="ECO:0000256" key="1">
    <source>
        <dbReference type="ARBA" id="ARBA00001231"/>
    </source>
</evidence>
<dbReference type="Gene3D" id="3.30.379.10">
    <property type="entry name" value="Chitobiase/beta-hexosaminidase domain 2-like"/>
    <property type="match status" value="1"/>
</dbReference>
<comment type="caution">
    <text evidence="9">The sequence shown here is derived from an EMBL/GenBank/DDBJ whole genome shotgun (WGS) entry which is preliminary data.</text>
</comment>
<dbReference type="GO" id="GO:0004563">
    <property type="term" value="F:beta-N-acetylhexosaminidase activity"/>
    <property type="evidence" value="ECO:0007669"/>
    <property type="project" value="UniProtKB-EC"/>
</dbReference>
<dbReference type="GO" id="GO:0016020">
    <property type="term" value="C:membrane"/>
    <property type="evidence" value="ECO:0007669"/>
    <property type="project" value="TreeGrafter"/>
</dbReference>
<accession>A0A5N5TH23</accession>
<dbReference type="Pfam" id="PF14845">
    <property type="entry name" value="Glycohydro_20b2"/>
    <property type="match status" value="1"/>
</dbReference>
<dbReference type="Proteomes" id="UP000326759">
    <property type="component" value="Unassembled WGS sequence"/>
</dbReference>
<sequence length="444" mass="50154">GISITVFVAFCVSGIFAGFPLIEPTARTLKNRMSKRLQVGDGQLTSLNVNLASPCEDYPYLNMDEQYDLKICAPDTPTEASLESNSIWGILRGLETFSQILVEGDTLFSVNCTQISDFPRYAHRGVHLDTARHFLPLEKILENLDLMAMNKFNIFHWHIVDDQSFPYVSSVYPDLSAKGAWSDIHVYTLQDINIVVNYARDLGIRVIPEFDSPDFLVIYNSFLIGHTLSWGVGQPGLLTPCYRESNPQLTDFMASLNISGDYSKLEQYYITRLLEIVSNLTTHNGYIVWEEVFDNGVQIAADTVVHVWKWENNPVMYYPEIAAVTAAGYQALLSSCWYMNYIEYGVDWHKFYECDPQGFNGTDAQKSLVLGGEACMWAEWVDETNVISRMWPRASPVAERLWSAKDATTSADAASARLEEHRCRLLRRGYAAEPFGPSYCPGVL</sequence>
<evidence type="ECO:0000256" key="2">
    <source>
        <dbReference type="ARBA" id="ARBA00006285"/>
    </source>
</evidence>